<protein>
    <submittedName>
        <fullName evidence="2">Methyltransferase, putative</fullName>
    </submittedName>
</protein>
<dbReference type="Pfam" id="PF08241">
    <property type="entry name" value="Methyltransf_11"/>
    <property type="match status" value="1"/>
</dbReference>
<feature type="domain" description="Methyltransferase type 11" evidence="1">
    <location>
        <begin position="144"/>
        <end position="242"/>
    </location>
</feature>
<dbReference type="Gene3D" id="3.40.50.150">
    <property type="entry name" value="Vaccinia Virus protein VP39"/>
    <property type="match status" value="1"/>
</dbReference>
<gene>
    <name evidence="2" type="ordered locus">AM1_1093</name>
</gene>
<dbReference type="RefSeq" id="WP_012161686.1">
    <property type="nucleotide sequence ID" value="NC_009925.1"/>
</dbReference>
<dbReference type="EMBL" id="CP000828">
    <property type="protein sequence ID" value="ABW26132.1"/>
    <property type="molecule type" value="Genomic_DNA"/>
</dbReference>
<sequence length="307" mass="34352">MTAASPQAPRLASRVVNGLLAIKPLANFAKFQARKMMIERAESIGVPWRKRASSLMDRGLDVWEAERQAIQTPDLDYPNYYVVSFHAYESGNLSWEAATEVEVASYAAHARIWPEAGAKGDSRLRQSYHAVMQEKIATAPKDILDMGCSVGLSTLALQETYPEARLTGLDLSPYFLAIANHNTPANDSLQWIHRAAEETSLPDNSFDLVSICLVCHELPRTAICNIFAEAHRLLRPQGHLAIMDMNPNSDIHRKLPPYVLTLLKSTEPYLDDYFTFDIQQAFVEAGFQQPSLTCNSPRHRTLIAQVK</sequence>
<dbReference type="STRING" id="329726.AM1_1093"/>
<reference evidence="2 3" key="1">
    <citation type="journal article" date="2008" name="Proc. Natl. Acad. Sci. U.S.A.">
        <title>Niche adaptation and genome expansion in the chlorophyll d-producing cyanobacterium Acaryochloris marina.</title>
        <authorList>
            <person name="Swingley W.D."/>
            <person name="Chen M."/>
            <person name="Cheung P.C."/>
            <person name="Conrad A.L."/>
            <person name="Dejesa L.C."/>
            <person name="Hao J."/>
            <person name="Honchak B.M."/>
            <person name="Karbach L.E."/>
            <person name="Kurdoglu A."/>
            <person name="Lahiri S."/>
            <person name="Mastrian S.D."/>
            <person name="Miyashita H."/>
            <person name="Page L."/>
            <person name="Ramakrishna P."/>
            <person name="Satoh S."/>
            <person name="Sattley W.M."/>
            <person name="Shimada Y."/>
            <person name="Taylor H.L."/>
            <person name="Tomo T."/>
            <person name="Tsuchiya T."/>
            <person name="Wang Z.T."/>
            <person name="Raymond J."/>
            <person name="Mimuro M."/>
            <person name="Blankenship R.E."/>
            <person name="Touchman J.W."/>
        </authorList>
    </citation>
    <scope>NUCLEOTIDE SEQUENCE [LARGE SCALE GENOMIC DNA]</scope>
    <source>
        <strain evidence="3">MBIC 11017</strain>
    </source>
</reference>
<keyword evidence="3" id="KW-1185">Reference proteome</keyword>
<dbReference type="HOGENOM" id="CLU_053941_0_0_3"/>
<dbReference type="InterPro" id="IPR050508">
    <property type="entry name" value="Methyltransf_Superfamily"/>
</dbReference>
<dbReference type="KEGG" id="amr:AM1_1093"/>
<dbReference type="SUPFAM" id="SSF53335">
    <property type="entry name" value="S-adenosyl-L-methionine-dependent methyltransferases"/>
    <property type="match status" value="1"/>
</dbReference>
<dbReference type="Proteomes" id="UP000000268">
    <property type="component" value="Chromosome"/>
</dbReference>
<dbReference type="PANTHER" id="PTHR42912:SF80">
    <property type="entry name" value="METHYLTRANSFERASE DOMAIN-CONTAINING PROTEIN"/>
    <property type="match status" value="1"/>
</dbReference>
<dbReference type="OrthoDB" id="505670at2"/>
<dbReference type="GO" id="GO:0008757">
    <property type="term" value="F:S-adenosylmethionine-dependent methyltransferase activity"/>
    <property type="evidence" value="ECO:0007669"/>
    <property type="project" value="InterPro"/>
</dbReference>
<dbReference type="GO" id="GO:0032259">
    <property type="term" value="P:methylation"/>
    <property type="evidence" value="ECO:0007669"/>
    <property type="project" value="UniProtKB-KW"/>
</dbReference>
<evidence type="ECO:0000259" key="1">
    <source>
        <dbReference type="Pfam" id="PF08241"/>
    </source>
</evidence>
<name>B0C1W6_ACAM1</name>
<keyword evidence="2" id="KW-0489">Methyltransferase</keyword>
<proteinExistence type="predicted"/>
<dbReference type="InterPro" id="IPR013216">
    <property type="entry name" value="Methyltransf_11"/>
</dbReference>
<accession>B0C1W6</accession>
<evidence type="ECO:0000313" key="3">
    <source>
        <dbReference type="Proteomes" id="UP000000268"/>
    </source>
</evidence>
<keyword evidence="2" id="KW-0808">Transferase</keyword>
<evidence type="ECO:0000313" key="2">
    <source>
        <dbReference type="EMBL" id="ABW26132.1"/>
    </source>
</evidence>
<dbReference type="eggNOG" id="COG2226">
    <property type="taxonomic scope" value="Bacteria"/>
</dbReference>
<dbReference type="PANTHER" id="PTHR42912">
    <property type="entry name" value="METHYLTRANSFERASE"/>
    <property type="match status" value="1"/>
</dbReference>
<dbReference type="InterPro" id="IPR029063">
    <property type="entry name" value="SAM-dependent_MTases_sf"/>
</dbReference>
<dbReference type="AlphaFoldDB" id="B0C1W6"/>
<organism evidence="2 3">
    <name type="scientific">Acaryochloris marina (strain MBIC 11017)</name>
    <dbReference type="NCBI Taxonomy" id="329726"/>
    <lineage>
        <taxon>Bacteria</taxon>
        <taxon>Bacillati</taxon>
        <taxon>Cyanobacteriota</taxon>
        <taxon>Cyanophyceae</taxon>
        <taxon>Acaryochloridales</taxon>
        <taxon>Acaryochloridaceae</taxon>
        <taxon>Acaryochloris</taxon>
    </lineage>
</organism>
<dbReference type="CDD" id="cd02440">
    <property type="entry name" value="AdoMet_MTases"/>
    <property type="match status" value="1"/>
</dbReference>